<gene>
    <name evidence="1" type="ORF">SEVIR_4G292701v2</name>
</gene>
<sequence length="95" mass="11038">MEVEMPAILTIFTRSKEMDCTHPKQSTRLQNRSDPMGFYRLRLPPNFPHHMTGNPDTAVNGHRSIACCLLPVAIQKWTRGFQLLRIRKLVQSFRC</sequence>
<reference evidence="1" key="1">
    <citation type="submission" date="2019-03" db="EMBL/GenBank/DDBJ databases">
        <title>WGS assembly of Setaria viridis.</title>
        <authorList>
            <person name="Huang P."/>
            <person name="Jenkins J."/>
            <person name="Grimwood J."/>
            <person name="Barry K."/>
            <person name="Healey A."/>
            <person name="Mamidi S."/>
            <person name="Sreedasyam A."/>
            <person name="Shu S."/>
            <person name="Feldman M."/>
            <person name="Wu J."/>
            <person name="Yu Y."/>
            <person name="Chen C."/>
            <person name="Johnson J."/>
            <person name="Rokhsar D."/>
            <person name="Baxter I."/>
            <person name="Schmutz J."/>
            <person name="Brutnell T."/>
            <person name="Kellogg E."/>
        </authorList>
    </citation>
    <scope>NUCLEOTIDE SEQUENCE [LARGE SCALE GENOMIC DNA]</scope>
</reference>
<organism evidence="1 2">
    <name type="scientific">Setaria viridis</name>
    <name type="common">Green bristlegrass</name>
    <name type="synonym">Setaria italica subsp. viridis</name>
    <dbReference type="NCBI Taxonomy" id="4556"/>
    <lineage>
        <taxon>Eukaryota</taxon>
        <taxon>Viridiplantae</taxon>
        <taxon>Streptophyta</taxon>
        <taxon>Embryophyta</taxon>
        <taxon>Tracheophyta</taxon>
        <taxon>Spermatophyta</taxon>
        <taxon>Magnoliopsida</taxon>
        <taxon>Liliopsida</taxon>
        <taxon>Poales</taxon>
        <taxon>Poaceae</taxon>
        <taxon>PACMAD clade</taxon>
        <taxon>Panicoideae</taxon>
        <taxon>Panicodae</taxon>
        <taxon>Paniceae</taxon>
        <taxon>Cenchrinae</taxon>
        <taxon>Setaria</taxon>
    </lineage>
</organism>
<proteinExistence type="predicted"/>
<keyword evidence="2" id="KW-1185">Reference proteome</keyword>
<dbReference type="Proteomes" id="UP000298652">
    <property type="component" value="Chromosome 4"/>
</dbReference>
<evidence type="ECO:0000313" key="2">
    <source>
        <dbReference type="Proteomes" id="UP000298652"/>
    </source>
</evidence>
<evidence type="ECO:0000313" key="1">
    <source>
        <dbReference type="EMBL" id="TKW23448.1"/>
    </source>
</evidence>
<dbReference type="AlphaFoldDB" id="A0A4U6V360"/>
<protein>
    <submittedName>
        <fullName evidence="1">Uncharacterized protein</fullName>
    </submittedName>
</protein>
<dbReference type="EMBL" id="CM016555">
    <property type="protein sequence ID" value="TKW23448.1"/>
    <property type="molecule type" value="Genomic_DNA"/>
</dbReference>
<name>A0A4U6V360_SETVI</name>
<dbReference type="Gramene" id="TKW23448">
    <property type="protein sequence ID" value="TKW23448"/>
    <property type="gene ID" value="SEVIR_4G292701v2"/>
</dbReference>
<accession>A0A4U6V360</accession>